<feature type="non-terminal residue" evidence="10">
    <location>
        <position position="219"/>
    </location>
</feature>
<dbReference type="GO" id="GO:0008270">
    <property type="term" value="F:zinc ion binding"/>
    <property type="evidence" value="ECO:0007669"/>
    <property type="project" value="InterPro"/>
</dbReference>
<dbReference type="SUPFAM" id="SSF53597">
    <property type="entry name" value="Dihydrofolate reductase-like"/>
    <property type="match status" value="1"/>
</dbReference>
<dbReference type="InterPro" id="IPR024072">
    <property type="entry name" value="DHFR-like_dom_sf"/>
</dbReference>
<dbReference type="GO" id="GO:0008703">
    <property type="term" value="F:5-amino-6-(5-phosphoribosylamino)uracil reductase activity"/>
    <property type="evidence" value="ECO:0007669"/>
    <property type="project" value="InterPro"/>
</dbReference>
<dbReference type="InterPro" id="IPR016193">
    <property type="entry name" value="Cytidine_deaminase-like"/>
</dbReference>
<evidence type="ECO:0000256" key="6">
    <source>
        <dbReference type="ARBA" id="ARBA00022801"/>
    </source>
</evidence>
<dbReference type="GO" id="GO:0009231">
    <property type="term" value="P:riboflavin biosynthetic process"/>
    <property type="evidence" value="ECO:0007669"/>
    <property type="project" value="UniProtKB-UniPathway"/>
</dbReference>
<dbReference type="Pfam" id="PF01872">
    <property type="entry name" value="RibD_C"/>
    <property type="match status" value="1"/>
</dbReference>
<dbReference type="InterPro" id="IPR002125">
    <property type="entry name" value="CMP_dCMP_dom"/>
</dbReference>
<dbReference type="SUPFAM" id="SSF53927">
    <property type="entry name" value="Cytidine deaminase-like"/>
    <property type="match status" value="1"/>
</dbReference>
<organism evidence="10">
    <name type="scientific">marine metagenome</name>
    <dbReference type="NCBI Taxonomy" id="408172"/>
    <lineage>
        <taxon>unclassified sequences</taxon>
        <taxon>metagenomes</taxon>
        <taxon>ecological metagenomes</taxon>
    </lineage>
</organism>
<dbReference type="InterPro" id="IPR004794">
    <property type="entry name" value="Eubact_RibD"/>
</dbReference>
<evidence type="ECO:0000256" key="5">
    <source>
        <dbReference type="ARBA" id="ARBA00022723"/>
    </source>
</evidence>
<comment type="cofactor">
    <cofactor evidence="1">
        <name>Zn(2+)</name>
        <dbReference type="ChEBI" id="CHEBI:29105"/>
    </cofactor>
</comment>
<reference evidence="10" key="1">
    <citation type="submission" date="2018-05" db="EMBL/GenBank/DDBJ databases">
        <authorList>
            <person name="Lanie J.A."/>
            <person name="Ng W.-L."/>
            <person name="Kazmierczak K.M."/>
            <person name="Andrzejewski T.M."/>
            <person name="Davidsen T.M."/>
            <person name="Wayne K.J."/>
            <person name="Tettelin H."/>
            <person name="Glass J.I."/>
            <person name="Rusch D."/>
            <person name="Podicherti R."/>
            <person name="Tsui H.-C.T."/>
            <person name="Winkler M.E."/>
        </authorList>
    </citation>
    <scope>NUCLEOTIDE SEQUENCE</scope>
</reference>
<evidence type="ECO:0000259" key="9">
    <source>
        <dbReference type="PROSITE" id="PS51747"/>
    </source>
</evidence>
<dbReference type="Gene3D" id="3.40.430.10">
    <property type="entry name" value="Dihydrofolate Reductase, subunit A"/>
    <property type="match status" value="1"/>
</dbReference>
<keyword evidence="6" id="KW-0378">Hydrolase</keyword>
<gene>
    <name evidence="10" type="ORF">METZ01_LOCUS336742</name>
</gene>
<dbReference type="Pfam" id="PF00383">
    <property type="entry name" value="dCMP_cyt_deam_1"/>
    <property type="match status" value="1"/>
</dbReference>
<evidence type="ECO:0000313" key="10">
    <source>
        <dbReference type="EMBL" id="SVC83888.1"/>
    </source>
</evidence>
<feature type="domain" description="CMP/dCMP-type deaminase" evidence="9">
    <location>
        <begin position="8"/>
        <end position="130"/>
    </location>
</feature>
<evidence type="ECO:0000256" key="7">
    <source>
        <dbReference type="ARBA" id="ARBA00022833"/>
    </source>
</evidence>
<evidence type="ECO:0000256" key="3">
    <source>
        <dbReference type="ARBA" id="ARBA00004910"/>
    </source>
</evidence>
<dbReference type="PROSITE" id="PS00903">
    <property type="entry name" value="CYT_DCMP_DEAMINASES_1"/>
    <property type="match status" value="1"/>
</dbReference>
<comment type="pathway">
    <text evidence="3">Cofactor biosynthesis; riboflavin biosynthesis; 5-amino-6-(D-ribitylamino)uracil from GTP: step 3/4.</text>
</comment>
<dbReference type="PANTHER" id="PTHR11079">
    <property type="entry name" value="CYTOSINE DEAMINASE FAMILY MEMBER"/>
    <property type="match status" value="1"/>
</dbReference>
<dbReference type="EMBL" id="UINC01113932">
    <property type="protein sequence ID" value="SVC83888.1"/>
    <property type="molecule type" value="Genomic_DNA"/>
</dbReference>
<dbReference type="NCBIfam" id="TIGR00326">
    <property type="entry name" value="eubact_ribD"/>
    <property type="match status" value="1"/>
</dbReference>
<accession>A0A382QG11</accession>
<evidence type="ECO:0000256" key="8">
    <source>
        <dbReference type="ARBA" id="ARBA00023268"/>
    </source>
</evidence>
<dbReference type="InterPro" id="IPR002734">
    <property type="entry name" value="RibDG_C"/>
</dbReference>
<keyword evidence="7" id="KW-0862">Zinc</keyword>
<dbReference type="FunFam" id="3.40.140.10:FF:000025">
    <property type="entry name" value="Riboflavin biosynthesis protein RibD"/>
    <property type="match status" value="1"/>
</dbReference>
<keyword evidence="4" id="KW-0686">Riboflavin biosynthesis</keyword>
<dbReference type="Gene3D" id="3.40.140.10">
    <property type="entry name" value="Cytidine Deaminase, domain 2"/>
    <property type="match status" value="1"/>
</dbReference>
<comment type="pathway">
    <text evidence="2">Cofactor biosynthesis; riboflavin biosynthesis; 5-amino-6-(D-ribitylamino)uracil from GTP: step 2/4.</text>
</comment>
<protein>
    <recommendedName>
        <fullName evidence="9">CMP/dCMP-type deaminase domain-containing protein</fullName>
    </recommendedName>
</protein>
<proteinExistence type="predicted"/>
<evidence type="ECO:0000256" key="4">
    <source>
        <dbReference type="ARBA" id="ARBA00022619"/>
    </source>
</evidence>
<keyword evidence="5" id="KW-0479">Metal-binding</keyword>
<evidence type="ECO:0000256" key="2">
    <source>
        <dbReference type="ARBA" id="ARBA00004882"/>
    </source>
</evidence>
<dbReference type="AlphaFoldDB" id="A0A382QG11"/>
<dbReference type="CDD" id="cd01284">
    <property type="entry name" value="Riboflavin_deaminase-reductase"/>
    <property type="match status" value="1"/>
</dbReference>
<sequence>MDNIFTIDVHEAFMSRALELARKGRGKVSPNPMVGCVLVKDGEMIGEGYHEECGGPHAEIMALRNSRKDPMDSVAYVNLEPCCISGKTPPCTNALIENGISEVFIGTLDPNPDVNGKGVEELEKAGIVVHVGIMEDESSRLNQAFHKWITMGLPWVIAKVAQSADGYMGLNAETSIWLTGDESRKHSHTLRSEVDAVLIGRQTALIDNPRLTVREVGGK</sequence>
<name>A0A382QG11_9ZZZZ</name>
<evidence type="ECO:0000256" key="1">
    <source>
        <dbReference type="ARBA" id="ARBA00001947"/>
    </source>
</evidence>
<dbReference type="UniPathway" id="UPA00275">
    <property type="reaction ID" value="UER00401"/>
</dbReference>
<dbReference type="GO" id="GO:0008835">
    <property type="term" value="F:diaminohydroxyphosphoribosylaminopyrimidine deaminase activity"/>
    <property type="evidence" value="ECO:0007669"/>
    <property type="project" value="InterPro"/>
</dbReference>
<dbReference type="PANTHER" id="PTHR11079:SF162">
    <property type="entry name" value="RIBOFLAVIN BIOSYNTHESIS PROTEIN PYRD, CHLOROPLASTIC"/>
    <property type="match status" value="1"/>
</dbReference>
<dbReference type="PROSITE" id="PS51747">
    <property type="entry name" value="CYT_DCMP_DEAMINASES_2"/>
    <property type="match status" value="1"/>
</dbReference>
<keyword evidence="8" id="KW-0511">Multifunctional enzyme</keyword>
<dbReference type="InterPro" id="IPR016192">
    <property type="entry name" value="APOBEC/CMP_deaminase_Zn-bd"/>
</dbReference>